<dbReference type="InterPro" id="IPR050108">
    <property type="entry name" value="CDK"/>
</dbReference>
<dbReference type="Proteomes" id="UP001489004">
    <property type="component" value="Unassembled WGS sequence"/>
</dbReference>
<evidence type="ECO:0000259" key="12">
    <source>
        <dbReference type="PROSITE" id="PS50011"/>
    </source>
</evidence>
<sequence length="332" mass="36431">MEASAFVGEPPASLSYEVLGQIGEGAFGEVVQAIHKQTGQEVALKRVFVRQPERGLPDNVVREMHALQVISHPNVIRLLEVYPQGSTLVLVTEFCPLDLSALLHWAKAPISEGIIKAVLQQLMRGLATCHEAGIMHRDVKPSNILLSRDGLVKLADFGMARPVDRKAQARYTHTVATRWYRAPELLYGARAYTTAVDMWAAGCVFAEMLGGGPLLPGETDIDQLGRVIHLFGSVDEAAWPEARALPDYNKICFAPCQPQPLRDVLAHASDTALQLLGQMLHITPGDRLTAAAILEHAYFVEEPQPASQEQVKSLLLSCLVRKQAEQRQARKG</sequence>
<feature type="domain" description="Protein kinase" evidence="12">
    <location>
        <begin position="16"/>
        <end position="299"/>
    </location>
</feature>
<dbReference type="GO" id="GO:0005524">
    <property type="term" value="F:ATP binding"/>
    <property type="evidence" value="ECO:0007669"/>
    <property type="project" value="UniProtKB-UniRule"/>
</dbReference>
<evidence type="ECO:0000313" key="13">
    <source>
        <dbReference type="EMBL" id="KAK9811920.1"/>
    </source>
</evidence>
<evidence type="ECO:0000256" key="1">
    <source>
        <dbReference type="ARBA" id="ARBA00006485"/>
    </source>
</evidence>
<keyword evidence="6" id="KW-0418">Kinase</keyword>
<evidence type="ECO:0000256" key="2">
    <source>
        <dbReference type="ARBA" id="ARBA00012425"/>
    </source>
</evidence>
<evidence type="ECO:0000256" key="8">
    <source>
        <dbReference type="ARBA" id="ARBA00047811"/>
    </source>
</evidence>
<dbReference type="FunFam" id="1.10.510.10:FF:000624">
    <property type="entry name" value="Mitogen-activated protein kinase"/>
    <property type="match status" value="1"/>
</dbReference>
<organism evidence="13 14">
    <name type="scientific">[Myrmecia] bisecta</name>
    <dbReference type="NCBI Taxonomy" id="41462"/>
    <lineage>
        <taxon>Eukaryota</taxon>
        <taxon>Viridiplantae</taxon>
        <taxon>Chlorophyta</taxon>
        <taxon>core chlorophytes</taxon>
        <taxon>Trebouxiophyceae</taxon>
        <taxon>Trebouxiales</taxon>
        <taxon>Trebouxiaceae</taxon>
        <taxon>Myrmecia</taxon>
    </lineage>
</organism>
<evidence type="ECO:0000256" key="6">
    <source>
        <dbReference type="ARBA" id="ARBA00022777"/>
    </source>
</evidence>
<keyword evidence="3 11" id="KW-0723">Serine/threonine-protein kinase</keyword>
<name>A0AAW1PQ93_9CHLO</name>
<evidence type="ECO:0000256" key="3">
    <source>
        <dbReference type="ARBA" id="ARBA00022527"/>
    </source>
</evidence>
<evidence type="ECO:0000256" key="10">
    <source>
        <dbReference type="PROSITE-ProRule" id="PRU10141"/>
    </source>
</evidence>
<dbReference type="InterPro" id="IPR008271">
    <property type="entry name" value="Ser/Thr_kinase_AS"/>
</dbReference>
<dbReference type="EC" id="2.7.11.22" evidence="2"/>
<gene>
    <name evidence="13" type="ORF">WJX72_012409</name>
</gene>
<accession>A0AAW1PQ93</accession>
<evidence type="ECO:0000256" key="5">
    <source>
        <dbReference type="ARBA" id="ARBA00022741"/>
    </source>
</evidence>
<dbReference type="SMART" id="SM00220">
    <property type="entry name" value="S_TKc"/>
    <property type="match status" value="1"/>
</dbReference>
<dbReference type="GO" id="GO:0004693">
    <property type="term" value="F:cyclin-dependent protein serine/threonine kinase activity"/>
    <property type="evidence" value="ECO:0007669"/>
    <property type="project" value="UniProtKB-EC"/>
</dbReference>
<keyword evidence="7 10" id="KW-0067">ATP-binding</keyword>
<dbReference type="Pfam" id="PF00069">
    <property type="entry name" value="Pkinase"/>
    <property type="match status" value="1"/>
</dbReference>
<proteinExistence type="inferred from homology"/>
<comment type="catalytic activity">
    <reaction evidence="8">
        <text>L-threonyl-[protein] + ATP = O-phospho-L-threonyl-[protein] + ADP + H(+)</text>
        <dbReference type="Rhea" id="RHEA:46608"/>
        <dbReference type="Rhea" id="RHEA-COMP:11060"/>
        <dbReference type="Rhea" id="RHEA-COMP:11605"/>
        <dbReference type="ChEBI" id="CHEBI:15378"/>
        <dbReference type="ChEBI" id="CHEBI:30013"/>
        <dbReference type="ChEBI" id="CHEBI:30616"/>
        <dbReference type="ChEBI" id="CHEBI:61977"/>
        <dbReference type="ChEBI" id="CHEBI:456216"/>
        <dbReference type="EC" id="2.7.11.22"/>
    </reaction>
</comment>
<dbReference type="InterPro" id="IPR011009">
    <property type="entry name" value="Kinase-like_dom_sf"/>
</dbReference>
<dbReference type="AlphaFoldDB" id="A0AAW1PQ93"/>
<evidence type="ECO:0000256" key="11">
    <source>
        <dbReference type="RuleBase" id="RU000304"/>
    </source>
</evidence>
<feature type="binding site" evidence="10">
    <location>
        <position position="45"/>
    </location>
    <ligand>
        <name>ATP</name>
        <dbReference type="ChEBI" id="CHEBI:30616"/>
    </ligand>
</feature>
<dbReference type="Gene3D" id="1.10.510.10">
    <property type="entry name" value="Transferase(Phosphotransferase) domain 1"/>
    <property type="match status" value="1"/>
</dbReference>
<dbReference type="PROSITE" id="PS50011">
    <property type="entry name" value="PROTEIN_KINASE_DOM"/>
    <property type="match status" value="1"/>
</dbReference>
<comment type="similarity">
    <text evidence="1">Belongs to the protein kinase superfamily. CMGC Ser/Thr protein kinase family. CDC2/CDKX subfamily.</text>
</comment>
<comment type="caution">
    <text evidence="13">The sequence shown here is derived from an EMBL/GenBank/DDBJ whole genome shotgun (WGS) entry which is preliminary data.</text>
</comment>
<dbReference type="InterPro" id="IPR017441">
    <property type="entry name" value="Protein_kinase_ATP_BS"/>
</dbReference>
<evidence type="ECO:0000256" key="4">
    <source>
        <dbReference type="ARBA" id="ARBA00022679"/>
    </source>
</evidence>
<comment type="catalytic activity">
    <reaction evidence="9">
        <text>L-seryl-[protein] + ATP = O-phospho-L-seryl-[protein] + ADP + H(+)</text>
        <dbReference type="Rhea" id="RHEA:17989"/>
        <dbReference type="Rhea" id="RHEA-COMP:9863"/>
        <dbReference type="Rhea" id="RHEA-COMP:11604"/>
        <dbReference type="ChEBI" id="CHEBI:15378"/>
        <dbReference type="ChEBI" id="CHEBI:29999"/>
        <dbReference type="ChEBI" id="CHEBI:30616"/>
        <dbReference type="ChEBI" id="CHEBI:83421"/>
        <dbReference type="ChEBI" id="CHEBI:456216"/>
        <dbReference type="EC" id="2.7.11.22"/>
    </reaction>
</comment>
<keyword evidence="14" id="KW-1185">Reference proteome</keyword>
<dbReference type="GO" id="GO:0005634">
    <property type="term" value="C:nucleus"/>
    <property type="evidence" value="ECO:0007669"/>
    <property type="project" value="TreeGrafter"/>
</dbReference>
<dbReference type="SUPFAM" id="SSF56112">
    <property type="entry name" value="Protein kinase-like (PK-like)"/>
    <property type="match status" value="1"/>
</dbReference>
<evidence type="ECO:0000256" key="9">
    <source>
        <dbReference type="ARBA" id="ARBA00048367"/>
    </source>
</evidence>
<reference evidence="13 14" key="1">
    <citation type="journal article" date="2024" name="Nat. Commun.">
        <title>Phylogenomics reveals the evolutionary origins of lichenization in chlorophyte algae.</title>
        <authorList>
            <person name="Puginier C."/>
            <person name="Libourel C."/>
            <person name="Otte J."/>
            <person name="Skaloud P."/>
            <person name="Haon M."/>
            <person name="Grisel S."/>
            <person name="Petersen M."/>
            <person name="Berrin J.G."/>
            <person name="Delaux P.M."/>
            <person name="Dal Grande F."/>
            <person name="Keller J."/>
        </authorList>
    </citation>
    <scope>NUCLEOTIDE SEQUENCE [LARGE SCALE GENOMIC DNA]</scope>
    <source>
        <strain evidence="13 14">SAG 2043</strain>
    </source>
</reference>
<evidence type="ECO:0000313" key="14">
    <source>
        <dbReference type="Proteomes" id="UP001489004"/>
    </source>
</evidence>
<dbReference type="Gene3D" id="3.30.200.20">
    <property type="entry name" value="Phosphorylase Kinase, domain 1"/>
    <property type="match status" value="1"/>
</dbReference>
<keyword evidence="5 10" id="KW-0547">Nucleotide-binding</keyword>
<keyword evidence="4" id="KW-0808">Transferase</keyword>
<dbReference type="FunFam" id="3.30.200.20:FF:000579">
    <property type="entry name" value="cyclin-dependent kinase 20"/>
    <property type="match status" value="1"/>
</dbReference>
<dbReference type="PROSITE" id="PS00108">
    <property type="entry name" value="PROTEIN_KINASE_ST"/>
    <property type="match status" value="1"/>
</dbReference>
<dbReference type="PROSITE" id="PS00107">
    <property type="entry name" value="PROTEIN_KINASE_ATP"/>
    <property type="match status" value="1"/>
</dbReference>
<dbReference type="EMBL" id="JALJOR010000009">
    <property type="protein sequence ID" value="KAK9811920.1"/>
    <property type="molecule type" value="Genomic_DNA"/>
</dbReference>
<dbReference type="InterPro" id="IPR000719">
    <property type="entry name" value="Prot_kinase_dom"/>
</dbReference>
<protein>
    <recommendedName>
        <fullName evidence="2">cyclin-dependent kinase</fullName>
        <ecNumber evidence="2">2.7.11.22</ecNumber>
    </recommendedName>
</protein>
<dbReference type="PANTHER" id="PTHR24056">
    <property type="entry name" value="CELL DIVISION PROTEIN KINASE"/>
    <property type="match status" value="1"/>
</dbReference>
<dbReference type="PANTHER" id="PTHR24056:SF171">
    <property type="entry name" value="CYCLIN-DEPENDENT KINASE 20"/>
    <property type="match status" value="1"/>
</dbReference>
<evidence type="ECO:0000256" key="7">
    <source>
        <dbReference type="ARBA" id="ARBA00022840"/>
    </source>
</evidence>